<keyword evidence="4" id="KW-1185">Reference proteome</keyword>
<keyword evidence="2 3" id="KW-0808">Transferase</keyword>
<reference evidence="3 4" key="1">
    <citation type="journal article" date="2015" name="Int. J. Syst. Evol. Microbiol.">
        <title>Youhaiella tibetensis gen. nov., sp. nov., isolated from subsurface sediment.</title>
        <authorList>
            <person name="Wang Y.X."/>
            <person name="Huang F.Q."/>
            <person name="Nogi Y."/>
            <person name="Pang S.J."/>
            <person name="Wang P.K."/>
            <person name="Lv J."/>
        </authorList>
    </citation>
    <scope>NUCLEOTIDE SEQUENCE [LARGE SCALE GENOMIC DNA]</scope>
    <source>
        <strain evidence="4">fig4</strain>
    </source>
</reference>
<dbReference type="EMBL" id="CP041690">
    <property type="protein sequence ID" value="QEE22124.1"/>
    <property type="molecule type" value="Genomic_DNA"/>
</dbReference>
<dbReference type="SUPFAM" id="SSF53335">
    <property type="entry name" value="S-adenosyl-L-methionine-dependent methyltransferases"/>
    <property type="match status" value="1"/>
</dbReference>
<dbReference type="KEGG" id="yti:FNA67_19005"/>
<sequence>MTAPIVFDHELIARHLRRRKAGAEDFVTSLALYDLQDRLLAITRKFEQALIMGPDGAALPARGESHDGVFAFERVSTALPAPGMPLVDPEDLALPRTDYDLIVSIFDLQVINDVPGFLARIRRHLRPDGLLLAAAVGGNSLTELRQAFLAADAALSGGAFARVAPFIEVKDAGALLQRAGFALPVADVESHVVRYAHPMALMAELKALGASNPLADRPERMATASLVTTAAHAYQEMAADADGRVRATLEIIWMSGWAPHESQQKPLAPGSAKVSMASMLGNDPKA</sequence>
<dbReference type="PANTHER" id="PTHR13090:SF1">
    <property type="entry name" value="ARGININE-HYDROXYLASE NDUFAF5, MITOCHONDRIAL"/>
    <property type="match status" value="1"/>
</dbReference>
<dbReference type="AlphaFoldDB" id="A0A5B9DUU0"/>
<dbReference type="PANTHER" id="PTHR13090">
    <property type="entry name" value="ARGININE-HYDROXYLASE NDUFAF5, MITOCHONDRIAL"/>
    <property type="match status" value="1"/>
</dbReference>
<dbReference type="InterPro" id="IPR050602">
    <property type="entry name" value="Malonyl-ACP_OMT"/>
</dbReference>
<dbReference type="OrthoDB" id="9793723at2"/>
<dbReference type="RefSeq" id="WP_147657614.1">
    <property type="nucleotide sequence ID" value="NZ_BMFM01000001.1"/>
</dbReference>
<protein>
    <submittedName>
        <fullName evidence="3">Methyltransferase domain-containing protein</fullName>
    </submittedName>
</protein>
<evidence type="ECO:0000256" key="2">
    <source>
        <dbReference type="ARBA" id="ARBA00022679"/>
    </source>
</evidence>
<dbReference type="InterPro" id="IPR029063">
    <property type="entry name" value="SAM-dependent_MTases_sf"/>
</dbReference>
<name>A0A5B9DUU0_9HYPH</name>
<gene>
    <name evidence="3" type="ORF">FNA67_19005</name>
</gene>
<accession>A0A5B9DUU0</accession>
<dbReference type="InterPro" id="IPR013216">
    <property type="entry name" value="Methyltransf_11"/>
</dbReference>
<dbReference type="GO" id="GO:0008757">
    <property type="term" value="F:S-adenosylmethionine-dependent methyltransferase activity"/>
    <property type="evidence" value="ECO:0007669"/>
    <property type="project" value="InterPro"/>
</dbReference>
<dbReference type="GO" id="GO:0032259">
    <property type="term" value="P:methylation"/>
    <property type="evidence" value="ECO:0007669"/>
    <property type="project" value="UniProtKB-KW"/>
</dbReference>
<organism evidence="3 4">
    <name type="scientific">Paradevosia tibetensis</name>
    <dbReference type="NCBI Taxonomy" id="1447062"/>
    <lineage>
        <taxon>Bacteria</taxon>
        <taxon>Pseudomonadati</taxon>
        <taxon>Pseudomonadota</taxon>
        <taxon>Alphaproteobacteria</taxon>
        <taxon>Hyphomicrobiales</taxon>
        <taxon>Devosiaceae</taxon>
        <taxon>Paradevosia</taxon>
    </lineage>
</organism>
<evidence type="ECO:0000256" key="1">
    <source>
        <dbReference type="ARBA" id="ARBA00022603"/>
    </source>
</evidence>
<dbReference type="Proteomes" id="UP000321062">
    <property type="component" value="Chromosome"/>
</dbReference>
<proteinExistence type="predicted"/>
<dbReference type="Pfam" id="PF08241">
    <property type="entry name" value="Methyltransf_11"/>
    <property type="match status" value="1"/>
</dbReference>
<evidence type="ECO:0000313" key="4">
    <source>
        <dbReference type="Proteomes" id="UP000321062"/>
    </source>
</evidence>
<dbReference type="Gene3D" id="3.40.50.150">
    <property type="entry name" value="Vaccinia Virus protein VP39"/>
    <property type="match status" value="1"/>
</dbReference>
<evidence type="ECO:0000313" key="3">
    <source>
        <dbReference type="EMBL" id="QEE22124.1"/>
    </source>
</evidence>
<keyword evidence="1 3" id="KW-0489">Methyltransferase</keyword>